<evidence type="ECO:0000256" key="1">
    <source>
        <dbReference type="ARBA" id="ARBA00022676"/>
    </source>
</evidence>
<dbReference type="EMBL" id="JAAMPU010000105">
    <property type="protein sequence ID" value="NMH28370.1"/>
    <property type="molecule type" value="Genomic_DNA"/>
</dbReference>
<protein>
    <submittedName>
        <fullName evidence="3">Glycosyltransferase family 9 protein</fullName>
    </submittedName>
</protein>
<dbReference type="GO" id="GO:0008713">
    <property type="term" value="F:ADP-heptose-lipopolysaccharide heptosyltransferase activity"/>
    <property type="evidence" value="ECO:0007669"/>
    <property type="project" value="TreeGrafter"/>
</dbReference>
<keyword evidence="4" id="KW-1185">Reference proteome</keyword>
<evidence type="ECO:0000313" key="3">
    <source>
        <dbReference type="EMBL" id="NMH28370.1"/>
    </source>
</evidence>
<keyword evidence="1" id="KW-0328">Glycosyltransferase</keyword>
<gene>
    <name evidence="3" type="ORF">G6047_10030</name>
</gene>
<proteinExistence type="predicted"/>
<accession>A0A972FVH6</accession>
<dbReference type="GO" id="GO:0005829">
    <property type="term" value="C:cytosol"/>
    <property type="evidence" value="ECO:0007669"/>
    <property type="project" value="TreeGrafter"/>
</dbReference>
<evidence type="ECO:0000256" key="2">
    <source>
        <dbReference type="ARBA" id="ARBA00022679"/>
    </source>
</evidence>
<dbReference type="CDD" id="cd03789">
    <property type="entry name" value="GT9_LPS_heptosyltransferase"/>
    <property type="match status" value="1"/>
</dbReference>
<dbReference type="SUPFAM" id="SSF53756">
    <property type="entry name" value="UDP-Glycosyltransferase/glycogen phosphorylase"/>
    <property type="match status" value="1"/>
</dbReference>
<keyword evidence="2" id="KW-0808">Transferase</keyword>
<evidence type="ECO:0000313" key="4">
    <source>
        <dbReference type="Proteomes" id="UP000712080"/>
    </source>
</evidence>
<dbReference type="PANTHER" id="PTHR30160">
    <property type="entry name" value="TETRAACYLDISACCHARIDE 4'-KINASE-RELATED"/>
    <property type="match status" value="1"/>
</dbReference>
<dbReference type="InterPro" id="IPR002201">
    <property type="entry name" value="Glyco_trans_9"/>
</dbReference>
<sequence length="330" mass="36174">MGDVAMTVPVLRALVKQHPMLKVTVVSRGFFKPFFADIPNVDFFAVDLKQRHKGTFGLFRLYGDIKKRGVNGIADLHNVLRSKVVRTLFSLSGFPVAFIDKGREEKKALTRATDKIFKQLKSTFERYADVFSGLGFPIDLSGPHFSQKPELSAETVSIVGTKTGNWIGIAPFAQHSGKVYPMDSMAEVIDKLSSDPNNKVFLFGAGDPETKQLDAFASGKNNVINLSGKLGLAKELELISRLEVMLSMDSGNAHLAAMFGVPVVTIWGATHPFTGFNPYRQPIENALTADRETYPLLPTSVYGNKVVAGYEDAMRSISVESIVKKVASLL</sequence>
<dbReference type="InterPro" id="IPR051199">
    <property type="entry name" value="LPS_LOS_Heptosyltrfase"/>
</dbReference>
<reference evidence="3" key="1">
    <citation type="submission" date="2020-02" db="EMBL/GenBank/DDBJ databases">
        <title>Flavobacterium sp. genome.</title>
        <authorList>
            <person name="Jung H.S."/>
            <person name="Baek J.H."/>
            <person name="Jeon C.O."/>
        </authorList>
    </citation>
    <scope>NUCLEOTIDE SEQUENCE</scope>
    <source>
        <strain evidence="3">SE-s28</strain>
    </source>
</reference>
<comment type="caution">
    <text evidence="3">The sequence shown here is derived from an EMBL/GenBank/DDBJ whole genome shotgun (WGS) entry which is preliminary data.</text>
</comment>
<dbReference type="Pfam" id="PF01075">
    <property type="entry name" value="Glyco_transf_9"/>
    <property type="match status" value="1"/>
</dbReference>
<dbReference type="PANTHER" id="PTHR30160:SF22">
    <property type="entry name" value="LIPOPOLYSACCHARIDE CORE BIOSYNTHESIS PROTEIN"/>
    <property type="match status" value="1"/>
</dbReference>
<dbReference type="Proteomes" id="UP000712080">
    <property type="component" value="Unassembled WGS sequence"/>
</dbReference>
<dbReference type="AlphaFoldDB" id="A0A972FVH6"/>
<organism evidence="3 4">
    <name type="scientific">Flavobacterium silvaticum</name>
    <dbReference type="NCBI Taxonomy" id="1852020"/>
    <lineage>
        <taxon>Bacteria</taxon>
        <taxon>Pseudomonadati</taxon>
        <taxon>Bacteroidota</taxon>
        <taxon>Flavobacteriia</taxon>
        <taxon>Flavobacteriales</taxon>
        <taxon>Flavobacteriaceae</taxon>
        <taxon>Flavobacterium</taxon>
    </lineage>
</organism>
<dbReference type="Gene3D" id="3.40.50.2000">
    <property type="entry name" value="Glycogen Phosphorylase B"/>
    <property type="match status" value="2"/>
</dbReference>
<dbReference type="GO" id="GO:0009244">
    <property type="term" value="P:lipopolysaccharide core region biosynthetic process"/>
    <property type="evidence" value="ECO:0007669"/>
    <property type="project" value="TreeGrafter"/>
</dbReference>
<name>A0A972FVH6_9FLAO</name>